<dbReference type="GO" id="GO:0003844">
    <property type="term" value="F:1,4-alpha-glucan branching enzyme activity"/>
    <property type="evidence" value="ECO:0007669"/>
    <property type="project" value="UniProtKB-UniRule"/>
</dbReference>
<comment type="function">
    <text evidence="1">Catalyzes the formation of the alpha-1,6-glucosidic linkages in glycogen by scission of a 1,4-alpha-linked oligosaccharide from growing alpha-1,4-glucan chains and the subsequent attachment of the oligosaccharide to the alpha-1,6 position.</text>
</comment>
<reference evidence="10 11" key="1">
    <citation type="submission" date="2022-03" db="EMBL/GenBank/DDBJ databases">
        <title>Novel taxa within the pig intestine.</title>
        <authorList>
            <person name="Wylensek D."/>
            <person name="Bishof K."/>
            <person name="Afrizal A."/>
            <person name="Clavel T."/>
        </authorList>
    </citation>
    <scope>NUCLEOTIDE SEQUENCE [LARGE SCALE GENOMIC DNA]</scope>
    <source>
        <strain evidence="10 11">CLA-KB-P133</strain>
    </source>
</reference>
<dbReference type="NCBIfam" id="TIGR01515">
    <property type="entry name" value="branching_enzym"/>
    <property type="match status" value="1"/>
</dbReference>
<dbReference type="Pfam" id="PF00128">
    <property type="entry name" value="Alpha-amylase"/>
    <property type="match status" value="1"/>
</dbReference>
<dbReference type="SUPFAM" id="SSF51445">
    <property type="entry name" value="(Trans)glycosidases"/>
    <property type="match status" value="1"/>
</dbReference>
<dbReference type="Gene3D" id="2.60.40.10">
    <property type="entry name" value="Immunoglobulins"/>
    <property type="match status" value="1"/>
</dbReference>
<dbReference type="CDD" id="cd11322">
    <property type="entry name" value="AmyAc_Glg_BE"/>
    <property type="match status" value="1"/>
</dbReference>
<dbReference type="Proteomes" id="UP001286174">
    <property type="component" value="Unassembled WGS sequence"/>
</dbReference>
<organism evidence="10 11">
    <name type="scientific">Grylomicrobium aquisgranensis</name>
    <dbReference type="NCBI Taxonomy" id="2926318"/>
    <lineage>
        <taxon>Bacteria</taxon>
        <taxon>Bacillati</taxon>
        <taxon>Bacillota</taxon>
        <taxon>Erysipelotrichia</taxon>
        <taxon>Erysipelotrichales</taxon>
        <taxon>Erysipelotrichaceae</taxon>
        <taxon>Grylomicrobium</taxon>
    </lineage>
</organism>
<dbReference type="PANTHER" id="PTHR43651">
    <property type="entry name" value="1,4-ALPHA-GLUCAN-BRANCHING ENZYME"/>
    <property type="match status" value="1"/>
</dbReference>
<dbReference type="InterPro" id="IPR044143">
    <property type="entry name" value="GlgB_N_E_set_prok"/>
</dbReference>
<keyword evidence="3" id="KW-0321">Glycogen metabolism</keyword>
<evidence type="ECO:0000259" key="9">
    <source>
        <dbReference type="SMART" id="SM00642"/>
    </source>
</evidence>
<keyword evidence="11" id="KW-1185">Reference proteome</keyword>
<comment type="caution">
    <text evidence="10">The sequence shown here is derived from an EMBL/GenBank/DDBJ whole genome shotgun (WGS) entry which is preliminary data.</text>
</comment>
<evidence type="ECO:0000256" key="7">
    <source>
        <dbReference type="NCBIfam" id="TIGR01515"/>
    </source>
</evidence>
<dbReference type="NCBIfam" id="NF008967">
    <property type="entry name" value="PRK12313.1"/>
    <property type="match status" value="1"/>
</dbReference>
<keyword evidence="4" id="KW-0328">Glycosyltransferase</keyword>
<accession>A0AB35U1Z9</accession>
<dbReference type="SUPFAM" id="SSF81296">
    <property type="entry name" value="E set domains"/>
    <property type="match status" value="1"/>
</dbReference>
<dbReference type="InterPro" id="IPR014756">
    <property type="entry name" value="Ig_E-set"/>
</dbReference>
<feature type="active site" description="Proton donor" evidence="8">
    <location>
        <position position="344"/>
    </location>
</feature>
<feature type="domain" description="Glycosyl hydrolase family 13 catalytic" evidence="9">
    <location>
        <begin position="146"/>
        <end position="511"/>
    </location>
</feature>
<evidence type="ECO:0000256" key="4">
    <source>
        <dbReference type="ARBA" id="ARBA00022676"/>
    </source>
</evidence>
<sequence>MDDEMRMAQYHAGQCIDAWKLFGAHRCRMNNCEGVGFAVYAPHARNVFVIGSFTNWEDHPIRMIRTGFTGVWQVFVPNVYEWDSYKYRIETNRGDWIDKADPFAFYAETRPETASKVVDLRRLTWSDEIWQSRPSSFDNRPVSIYEVYAGGWKKNGNNPYTYAMLEKNLIPYVRKMGFTHIELMPLQEHPFDGSWGYQVSGCYALTSRYGNPYEFASFVNACHRQGIGVILDMVPVHFCADAFGLARFDGEALYEYSRPEDAWSEWGTLNFDLGREEVRSFLMSACAFWCETYHIDGLRLDAISNIIYWGGNKDRGINQGGIDFIKRLNYYMHQYYPKVWMCAEDSTAYPGVTTSVQNGGLGFDGKWDLGWMHDTLDYFSTSPEVRITHPQSLLFSMQYFYREHFVLPLSHDENVHGKHTVMGKMYGRYDDRFAQLRALYGYMFAHPGKKLNFMGNEIAMFREFDESRALDWNLLDYPSHASFQKYFARLNELYQQESALFVHEDDPVLFHWFLKGKHGVFGFVRGNLVCLLNTSDQKQETEIPDTGAEVLLDSEAKEYGGRNNCQVYIKDKVTNIVLMPYACLWLRQK</sequence>
<dbReference type="EMBL" id="JALBUR010000014">
    <property type="protein sequence ID" value="MDX8419768.1"/>
    <property type="molecule type" value="Genomic_DNA"/>
</dbReference>
<feature type="active site" description="Nucleophile" evidence="8">
    <location>
        <position position="301"/>
    </location>
</feature>
<dbReference type="CDD" id="cd02855">
    <property type="entry name" value="E_set_GBE_prok_N"/>
    <property type="match status" value="1"/>
</dbReference>
<dbReference type="PIRSF" id="PIRSF000463">
    <property type="entry name" value="GlgB"/>
    <property type="match status" value="1"/>
</dbReference>
<evidence type="ECO:0000313" key="11">
    <source>
        <dbReference type="Proteomes" id="UP001286174"/>
    </source>
</evidence>
<name>A0AB35U1Z9_9FIRM</name>
<dbReference type="GO" id="GO:0005829">
    <property type="term" value="C:cytosol"/>
    <property type="evidence" value="ECO:0007669"/>
    <property type="project" value="TreeGrafter"/>
</dbReference>
<dbReference type="InterPro" id="IPR006407">
    <property type="entry name" value="GlgB"/>
</dbReference>
<keyword evidence="5" id="KW-0320">Glycogen biosynthesis</keyword>
<dbReference type="RefSeq" id="WP_370596078.1">
    <property type="nucleotide sequence ID" value="NZ_JALBUR010000014.1"/>
</dbReference>
<evidence type="ECO:0000313" key="10">
    <source>
        <dbReference type="EMBL" id="MDX8419768.1"/>
    </source>
</evidence>
<dbReference type="AlphaFoldDB" id="A0AB35U1Z9"/>
<dbReference type="InterPro" id="IPR006047">
    <property type="entry name" value="GH13_cat_dom"/>
</dbReference>
<protein>
    <recommendedName>
        <fullName evidence="7">1,4-alpha-glucan branching enzyme</fullName>
        <ecNumber evidence="7">2.4.1.18</ecNumber>
    </recommendedName>
</protein>
<comment type="pathway">
    <text evidence="2">Glycan biosynthesis; glycogen biosynthesis.</text>
</comment>
<dbReference type="InterPro" id="IPR037439">
    <property type="entry name" value="Branching_enzy"/>
</dbReference>
<evidence type="ECO:0000256" key="1">
    <source>
        <dbReference type="ARBA" id="ARBA00002953"/>
    </source>
</evidence>
<gene>
    <name evidence="10" type="primary">glgB</name>
    <name evidence="10" type="ORF">MOZ60_06630</name>
</gene>
<evidence type="ECO:0000256" key="2">
    <source>
        <dbReference type="ARBA" id="ARBA00004964"/>
    </source>
</evidence>
<dbReference type="GO" id="GO:0005978">
    <property type="term" value="P:glycogen biosynthetic process"/>
    <property type="evidence" value="ECO:0007669"/>
    <property type="project" value="UniProtKB-UniRule"/>
</dbReference>
<proteinExistence type="predicted"/>
<dbReference type="SMART" id="SM00642">
    <property type="entry name" value="Aamy"/>
    <property type="match status" value="1"/>
</dbReference>
<keyword evidence="4" id="KW-0808">Transferase</keyword>
<dbReference type="InterPro" id="IPR017853">
    <property type="entry name" value="GH"/>
</dbReference>
<evidence type="ECO:0000256" key="6">
    <source>
        <dbReference type="ARBA" id="ARBA00023277"/>
    </source>
</evidence>
<evidence type="ECO:0000256" key="8">
    <source>
        <dbReference type="PIRSR" id="PIRSR000463-1"/>
    </source>
</evidence>
<dbReference type="InterPro" id="IPR004193">
    <property type="entry name" value="Glyco_hydro_13_N"/>
</dbReference>
<keyword evidence="6" id="KW-0119">Carbohydrate metabolism</keyword>
<dbReference type="Gene3D" id="3.20.20.80">
    <property type="entry name" value="Glycosidases"/>
    <property type="match status" value="1"/>
</dbReference>
<evidence type="ECO:0000256" key="5">
    <source>
        <dbReference type="ARBA" id="ARBA00023056"/>
    </source>
</evidence>
<dbReference type="InterPro" id="IPR013783">
    <property type="entry name" value="Ig-like_fold"/>
</dbReference>
<dbReference type="Pfam" id="PF02922">
    <property type="entry name" value="CBM_48"/>
    <property type="match status" value="1"/>
</dbReference>
<dbReference type="PANTHER" id="PTHR43651:SF3">
    <property type="entry name" value="1,4-ALPHA-GLUCAN-BRANCHING ENZYME"/>
    <property type="match status" value="1"/>
</dbReference>
<dbReference type="EC" id="2.4.1.18" evidence="7"/>
<dbReference type="GO" id="GO:0004553">
    <property type="term" value="F:hydrolase activity, hydrolyzing O-glycosyl compounds"/>
    <property type="evidence" value="ECO:0007669"/>
    <property type="project" value="InterPro"/>
</dbReference>
<evidence type="ECO:0000256" key="3">
    <source>
        <dbReference type="ARBA" id="ARBA00022600"/>
    </source>
</evidence>